<feature type="region of interest" description="Disordered" evidence="1">
    <location>
        <begin position="1"/>
        <end position="22"/>
    </location>
</feature>
<comment type="caution">
    <text evidence="2">The sequence shown here is derived from an EMBL/GenBank/DDBJ whole genome shotgun (WGS) entry which is preliminary data.</text>
</comment>
<dbReference type="AlphaFoldDB" id="A0A4R8S6R0"/>
<feature type="compositionally biased region" description="Polar residues" evidence="1">
    <location>
        <begin position="1"/>
        <end position="14"/>
    </location>
</feature>
<dbReference type="Proteomes" id="UP000295117">
    <property type="component" value="Unassembled WGS sequence"/>
</dbReference>
<gene>
    <name evidence="2" type="ORF">DE4585_00348</name>
</gene>
<reference evidence="2 3" key="1">
    <citation type="journal article" date="2019" name="Sci. Rep.">
        <title>Extended insight into the Mycobacterium chelonae-abscessus complex through whole genome sequencing of Mycobacterium salmoniphilum outbreak and Mycobacterium salmoniphilum-like strains.</title>
        <authorList>
            <person name="Behra P.R.K."/>
            <person name="Das S."/>
            <person name="Pettersson B.M.F."/>
            <person name="Shirreff L."/>
            <person name="DuCote T."/>
            <person name="Jacobsson K.G."/>
            <person name="Ennis D.G."/>
            <person name="Kirsebom L.A."/>
        </authorList>
    </citation>
    <scope>NUCLEOTIDE SEQUENCE [LARGE SCALE GENOMIC DNA]</scope>
    <source>
        <strain evidence="2 3">DE 4585</strain>
    </source>
</reference>
<proteinExistence type="predicted"/>
<evidence type="ECO:0000313" key="2">
    <source>
        <dbReference type="EMBL" id="TDZ87356.1"/>
    </source>
</evidence>
<dbReference type="EMBL" id="PECH01000001">
    <property type="protein sequence ID" value="TDZ87356.1"/>
    <property type="molecule type" value="Genomic_DNA"/>
</dbReference>
<organism evidence="2 3">
    <name type="scientific">Mycobacteroides salmoniphilum</name>
    <dbReference type="NCBI Taxonomy" id="404941"/>
    <lineage>
        <taxon>Bacteria</taxon>
        <taxon>Bacillati</taxon>
        <taxon>Actinomycetota</taxon>
        <taxon>Actinomycetes</taxon>
        <taxon>Mycobacteriales</taxon>
        <taxon>Mycobacteriaceae</taxon>
        <taxon>Mycobacteroides</taxon>
    </lineage>
</organism>
<evidence type="ECO:0000256" key="1">
    <source>
        <dbReference type="SAM" id="MobiDB-lite"/>
    </source>
</evidence>
<accession>A0A4R8S6R0</accession>
<sequence length="116" mass="12508">MNTTASTSQRQDAQTGPVPLPPGADLEWVDAWQENLDGVQYRLVWSGPAELREGISDLDIRAVVTQYQDGSIATDGEDHPEVYVGDTSYTPADAFLVANAIIKAAFQAVRWSGGAK</sequence>
<evidence type="ECO:0000313" key="3">
    <source>
        <dbReference type="Proteomes" id="UP000295117"/>
    </source>
</evidence>
<name>A0A4R8S6R0_9MYCO</name>
<protein>
    <submittedName>
        <fullName evidence="2">Uncharacterized protein</fullName>
    </submittedName>
</protein>